<dbReference type="InterPro" id="IPR036956">
    <property type="entry name" value="Impact_N_sf"/>
</dbReference>
<dbReference type="Proteomes" id="UP000304840">
    <property type="component" value="Chromosome"/>
</dbReference>
<comment type="similarity">
    <text evidence="1">Belongs to the IMPACT family.</text>
</comment>
<reference evidence="4" key="1">
    <citation type="submission" date="2016-03" db="EMBL/GenBank/DDBJ databases">
        <title>Flavobacterium columnare strain B185, complete genome.</title>
        <authorList>
            <person name="Sundberg L.-R."/>
            <person name="Papponen P."/>
            <person name="Laanto E."/>
        </authorList>
    </citation>
    <scope>NUCLEOTIDE SEQUENCE [LARGE SCALE GENOMIC DNA]</scope>
    <source>
        <strain evidence="4">B185</strain>
    </source>
</reference>
<dbReference type="AlphaFoldDB" id="A0AAI8GBV8"/>
<sequence>MAFRNRERRYNKPTLKKRNPSLTDFFFIFKNNNFVLKSYLLHTEDTYITLKEDSPEVLYKEKNSKFYGYAFPVSNEEEIKAHLEHLKTKHHAARHWCYAWQLGTTQKHYRANDDGEPNNSAGMPIYGQIQSFELTNVLVIVVRYFGGIKLGVGGLISAYRESAKMALEASSLVERTIDIQYKVNFDYKNMNKVMRVIKEKEIHIISQKMEESCELIISTRQKNADMVFGIFSSFFEVTISVF</sequence>
<dbReference type="GO" id="GO:0005737">
    <property type="term" value="C:cytoplasm"/>
    <property type="evidence" value="ECO:0007669"/>
    <property type="project" value="TreeGrafter"/>
</dbReference>
<feature type="domain" description="Impact N-terminal" evidence="2">
    <location>
        <begin position="62"/>
        <end position="167"/>
    </location>
</feature>
<name>A0AAI8GBV8_9FLAO</name>
<evidence type="ECO:0000256" key="1">
    <source>
        <dbReference type="ARBA" id="ARBA00007665"/>
    </source>
</evidence>
<dbReference type="PANTHER" id="PTHR16301">
    <property type="entry name" value="IMPACT-RELATED"/>
    <property type="match status" value="1"/>
</dbReference>
<dbReference type="EMBL" id="CP010992">
    <property type="protein sequence ID" value="AMO21368.2"/>
    <property type="molecule type" value="Genomic_DNA"/>
</dbReference>
<dbReference type="PANTHER" id="PTHR16301:SF20">
    <property type="entry name" value="IMPACT FAMILY MEMBER YIGZ"/>
    <property type="match status" value="1"/>
</dbReference>
<dbReference type="InterPro" id="IPR020568">
    <property type="entry name" value="Ribosomal_Su5_D2-typ_SF"/>
</dbReference>
<dbReference type="InterPro" id="IPR001498">
    <property type="entry name" value="Impact_N"/>
</dbReference>
<gene>
    <name evidence="3" type="ORF">UN65_00020</name>
</gene>
<dbReference type="Gene3D" id="3.30.230.30">
    <property type="entry name" value="Impact, N-terminal domain"/>
    <property type="match status" value="1"/>
</dbReference>
<proteinExistence type="inferred from homology"/>
<dbReference type="SUPFAM" id="SSF54211">
    <property type="entry name" value="Ribosomal protein S5 domain 2-like"/>
    <property type="match status" value="1"/>
</dbReference>
<organism evidence="3 4">
    <name type="scientific">Flavobacterium columnare</name>
    <dbReference type="NCBI Taxonomy" id="996"/>
    <lineage>
        <taxon>Bacteria</taxon>
        <taxon>Pseudomonadati</taxon>
        <taxon>Bacteroidota</taxon>
        <taxon>Flavobacteriia</taxon>
        <taxon>Flavobacteriales</taxon>
        <taxon>Flavobacteriaceae</taxon>
        <taxon>Flavobacterium</taxon>
    </lineage>
</organism>
<dbReference type="GO" id="GO:0006446">
    <property type="term" value="P:regulation of translational initiation"/>
    <property type="evidence" value="ECO:0007669"/>
    <property type="project" value="TreeGrafter"/>
</dbReference>
<evidence type="ECO:0000259" key="2">
    <source>
        <dbReference type="Pfam" id="PF01205"/>
    </source>
</evidence>
<evidence type="ECO:0000313" key="3">
    <source>
        <dbReference type="EMBL" id="AMO21368.2"/>
    </source>
</evidence>
<dbReference type="Pfam" id="PF01205">
    <property type="entry name" value="Impact_N"/>
    <property type="match status" value="1"/>
</dbReference>
<accession>A0AAI8GBV8</accession>
<protein>
    <submittedName>
        <fullName evidence="3">YigZ family protein</fullName>
    </submittedName>
</protein>
<reference evidence="3 4" key="2">
    <citation type="submission" date="2019-05" db="EMBL/GenBank/DDBJ databases">
        <authorList>
            <person name="Ravantti J.J."/>
        </authorList>
    </citation>
    <scope>NUCLEOTIDE SEQUENCE [LARGE SCALE GENOMIC DNA]</scope>
    <source>
        <strain evidence="3 4">B185</strain>
    </source>
</reference>
<dbReference type="InterPro" id="IPR023582">
    <property type="entry name" value="Impact"/>
</dbReference>
<evidence type="ECO:0000313" key="4">
    <source>
        <dbReference type="Proteomes" id="UP000304840"/>
    </source>
</evidence>